<name>A0ABN1UBR0_9ACTN</name>
<feature type="region of interest" description="Disordered" evidence="11">
    <location>
        <begin position="114"/>
        <end position="146"/>
    </location>
</feature>
<proteinExistence type="inferred from homology"/>
<evidence type="ECO:0000313" key="12">
    <source>
        <dbReference type="EMBL" id="GAA1137717.1"/>
    </source>
</evidence>
<keyword evidence="5" id="KW-1003">Cell membrane</keyword>
<evidence type="ECO:0000256" key="1">
    <source>
        <dbReference type="ARBA" id="ARBA00004413"/>
    </source>
</evidence>
<dbReference type="InterPro" id="IPR012823">
    <property type="entry name" value="Flagell_FliJ"/>
</dbReference>
<evidence type="ECO:0000256" key="4">
    <source>
        <dbReference type="ARBA" id="ARBA00022448"/>
    </source>
</evidence>
<keyword evidence="8" id="KW-0653">Protein transport</keyword>
<comment type="similarity">
    <text evidence="2">Belongs to the FliJ family.</text>
</comment>
<keyword evidence="4" id="KW-0813">Transport</keyword>
<dbReference type="InterPro" id="IPR053716">
    <property type="entry name" value="Flag_assembly_chemotaxis_eff"/>
</dbReference>
<dbReference type="Gene3D" id="1.10.287.1700">
    <property type="match status" value="1"/>
</dbReference>
<evidence type="ECO:0000256" key="8">
    <source>
        <dbReference type="ARBA" id="ARBA00022927"/>
    </source>
</evidence>
<evidence type="ECO:0000256" key="7">
    <source>
        <dbReference type="ARBA" id="ARBA00022795"/>
    </source>
</evidence>
<dbReference type="EMBL" id="BAAAJE010000006">
    <property type="protein sequence ID" value="GAA1137717.1"/>
    <property type="molecule type" value="Genomic_DNA"/>
</dbReference>
<evidence type="ECO:0000256" key="6">
    <source>
        <dbReference type="ARBA" id="ARBA00022500"/>
    </source>
</evidence>
<keyword evidence="13" id="KW-1185">Reference proteome</keyword>
<keyword evidence="10" id="KW-1006">Bacterial flagellum protein export</keyword>
<organism evidence="12 13">
    <name type="scientific">Nocardioides aquiterrae</name>
    <dbReference type="NCBI Taxonomy" id="203799"/>
    <lineage>
        <taxon>Bacteria</taxon>
        <taxon>Bacillati</taxon>
        <taxon>Actinomycetota</taxon>
        <taxon>Actinomycetes</taxon>
        <taxon>Propionibacteriales</taxon>
        <taxon>Nocardioidaceae</taxon>
        <taxon>Nocardioides</taxon>
    </lineage>
</organism>
<keyword evidence="6" id="KW-0145">Chemotaxis</keyword>
<dbReference type="Proteomes" id="UP001499979">
    <property type="component" value="Unassembled WGS sequence"/>
</dbReference>
<accession>A0ABN1UBR0</accession>
<gene>
    <name evidence="12" type="ORF">GCM10009606_17040</name>
</gene>
<dbReference type="RefSeq" id="WP_343907070.1">
    <property type="nucleotide sequence ID" value="NZ_BAAAJE010000006.1"/>
</dbReference>
<sequence length="146" mass="16200">MSKEPQLGGVVRVRRIRERDSRTGLTAALTEEHDAAARVTRIEEQLATLPEPGLEDVASFAARQHVAAALGAALAAARAELEATRRITLAARDRWRSDRSRLAAVESLVERRAEARRAEQRRRDGKEMDEIAGDIWRRTHEGEAAG</sequence>
<keyword evidence="9" id="KW-0472">Membrane</keyword>
<comment type="caution">
    <text evidence="12">The sequence shown here is derived from an EMBL/GenBank/DDBJ whole genome shotgun (WGS) entry which is preliminary data.</text>
</comment>
<protein>
    <recommendedName>
        <fullName evidence="3">Flagellar FliJ protein</fullName>
    </recommendedName>
</protein>
<evidence type="ECO:0000256" key="2">
    <source>
        <dbReference type="ARBA" id="ARBA00010004"/>
    </source>
</evidence>
<dbReference type="Pfam" id="PF02050">
    <property type="entry name" value="FliJ"/>
    <property type="match status" value="1"/>
</dbReference>
<comment type="subcellular location">
    <subcellularLocation>
        <location evidence="1">Cell membrane</location>
        <topology evidence="1">Peripheral membrane protein</topology>
        <orientation evidence="1">Cytoplasmic side</orientation>
    </subcellularLocation>
</comment>
<evidence type="ECO:0000256" key="5">
    <source>
        <dbReference type="ARBA" id="ARBA00022475"/>
    </source>
</evidence>
<evidence type="ECO:0000313" key="13">
    <source>
        <dbReference type="Proteomes" id="UP001499979"/>
    </source>
</evidence>
<evidence type="ECO:0000256" key="10">
    <source>
        <dbReference type="ARBA" id="ARBA00023225"/>
    </source>
</evidence>
<reference evidence="12 13" key="1">
    <citation type="journal article" date="2019" name="Int. J. Syst. Evol. Microbiol.">
        <title>The Global Catalogue of Microorganisms (GCM) 10K type strain sequencing project: providing services to taxonomists for standard genome sequencing and annotation.</title>
        <authorList>
            <consortium name="The Broad Institute Genomics Platform"/>
            <consortium name="The Broad Institute Genome Sequencing Center for Infectious Disease"/>
            <person name="Wu L."/>
            <person name="Ma J."/>
        </authorList>
    </citation>
    <scope>NUCLEOTIDE SEQUENCE [LARGE SCALE GENOMIC DNA]</scope>
    <source>
        <strain evidence="12 13">JCM 11813</strain>
    </source>
</reference>
<evidence type="ECO:0000256" key="9">
    <source>
        <dbReference type="ARBA" id="ARBA00023136"/>
    </source>
</evidence>
<evidence type="ECO:0000256" key="11">
    <source>
        <dbReference type="SAM" id="MobiDB-lite"/>
    </source>
</evidence>
<evidence type="ECO:0000256" key="3">
    <source>
        <dbReference type="ARBA" id="ARBA00020392"/>
    </source>
</evidence>
<keyword evidence="7" id="KW-1005">Bacterial flagellum biogenesis</keyword>